<keyword evidence="3" id="KW-1185">Reference proteome</keyword>
<evidence type="ECO:0000313" key="3">
    <source>
        <dbReference type="Proteomes" id="UP000070328"/>
    </source>
</evidence>
<protein>
    <submittedName>
        <fullName evidence="2">Uncharacterized protein</fullName>
    </submittedName>
</protein>
<organism evidence="2 3">
    <name type="scientific">Colletotrichum simmondsii</name>
    <dbReference type="NCBI Taxonomy" id="703756"/>
    <lineage>
        <taxon>Eukaryota</taxon>
        <taxon>Fungi</taxon>
        <taxon>Dikarya</taxon>
        <taxon>Ascomycota</taxon>
        <taxon>Pezizomycotina</taxon>
        <taxon>Sordariomycetes</taxon>
        <taxon>Hypocreomycetidae</taxon>
        <taxon>Glomerellales</taxon>
        <taxon>Glomerellaceae</taxon>
        <taxon>Colletotrichum</taxon>
        <taxon>Colletotrichum acutatum species complex</taxon>
    </lineage>
</organism>
<sequence length="173" mass="19413">MEGGFYKRHSLHASTRRFLGEDSTGQILLLIRADEDSVHPHHILSHPPTSSSPQILESSTTNPTTGDIHTMRTTPPNPMGLALPPRFFAPDLVCRHLGRKAVALGLHHILRGASYSTAPYFPSLRPLERRAVREYIRGLLTLDEKEYVMRDLAAHAGWHQEVLCALEWVKLAL</sequence>
<dbReference type="EMBL" id="JFBX01000221">
    <property type="protein sequence ID" value="KXH45383.1"/>
    <property type="molecule type" value="Genomic_DNA"/>
</dbReference>
<accession>A0A135TB38</accession>
<feature type="compositionally biased region" description="Polar residues" evidence="1">
    <location>
        <begin position="47"/>
        <end position="74"/>
    </location>
</feature>
<comment type="caution">
    <text evidence="2">The sequence shown here is derived from an EMBL/GenBank/DDBJ whole genome shotgun (WGS) entry which is preliminary data.</text>
</comment>
<feature type="region of interest" description="Disordered" evidence="1">
    <location>
        <begin position="41"/>
        <end position="76"/>
    </location>
</feature>
<dbReference type="AlphaFoldDB" id="A0A135TB38"/>
<name>A0A135TB38_9PEZI</name>
<evidence type="ECO:0000256" key="1">
    <source>
        <dbReference type="SAM" id="MobiDB-lite"/>
    </source>
</evidence>
<proteinExistence type="predicted"/>
<evidence type="ECO:0000313" key="2">
    <source>
        <dbReference type="EMBL" id="KXH45383.1"/>
    </source>
</evidence>
<dbReference type="Proteomes" id="UP000070328">
    <property type="component" value="Unassembled WGS sequence"/>
</dbReference>
<gene>
    <name evidence="2" type="ORF">CSIM01_11877</name>
</gene>
<reference evidence="2 3" key="1">
    <citation type="submission" date="2014-02" db="EMBL/GenBank/DDBJ databases">
        <title>The genome sequence of Colletotrichum simmondsii CBS122122.</title>
        <authorList>
            <person name="Baroncelli R."/>
            <person name="Thon M.R."/>
        </authorList>
    </citation>
    <scope>NUCLEOTIDE SEQUENCE [LARGE SCALE GENOMIC DNA]</scope>
    <source>
        <strain evidence="2 3">CBS122122</strain>
    </source>
</reference>